<reference evidence="1" key="1">
    <citation type="submission" date="2019-03" db="EMBL/GenBank/DDBJ databases">
        <title>Single cell metagenomics reveals metabolic interactions within the superorganism composed of flagellate Streblomastix strix and complex community of Bacteroidetes bacteria on its surface.</title>
        <authorList>
            <person name="Treitli S.C."/>
            <person name="Kolisko M."/>
            <person name="Husnik F."/>
            <person name="Keeling P."/>
            <person name="Hampl V."/>
        </authorList>
    </citation>
    <scope>NUCLEOTIDE SEQUENCE</scope>
    <source>
        <strain evidence="1">STM</strain>
    </source>
</reference>
<dbReference type="EMBL" id="SNRY01011370">
    <property type="protein sequence ID" value="KAA6304610.1"/>
    <property type="molecule type" value="Genomic_DNA"/>
</dbReference>
<gene>
    <name evidence="1" type="ORF">EZS27_043743</name>
</gene>
<dbReference type="AlphaFoldDB" id="A0A5J4P6E2"/>
<organism evidence="1">
    <name type="scientific">termite gut metagenome</name>
    <dbReference type="NCBI Taxonomy" id="433724"/>
    <lineage>
        <taxon>unclassified sequences</taxon>
        <taxon>metagenomes</taxon>
        <taxon>organismal metagenomes</taxon>
    </lineage>
</organism>
<feature type="non-terminal residue" evidence="1">
    <location>
        <position position="20"/>
    </location>
</feature>
<proteinExistence type="predicted"/>
<protein>
    <submittedName>
        <fullName evidence="1">Uncharacterized protein</fullName>
    </submittedName>
</protein>
<sequence length="20" mass="2569">MRVIMETIEQYVIDKVWKMR</sequence>
<comment type="caution">
    <text evidence="1">The sequence shown here is derived from an EMBL/GenBank/DDBJ whole genome shotgun (WGS) entry which is preliminary data.</text>
</comment>
<evidence type="ECO:0000313" key="1">
    <source>
        <dbReference type="EMBL" id="KAA6304610.1"/>
    </source>
</evidence>
<name>A0A5J4P6E2_9ZZZZ</name>
<accession>A0A5J4P6E2</accession>